<dbReference type="Proteomes" id="UP000215453">
    <property type="component" value="Chromosome 20"/>
</dbReference>
<reference evidence="2 3" key="1">
    <citation type="submission" date="2016-10" db="EMBL/GenBank/DDBJ databases">
        <authorList>
            <person name="Varghese N."/>
        </authorList>
    </citation>
    <scope>NUCLEOTIDE SEQUENCE [LARGE SCALE GENOMIC DNA]</scope>
</reference>
<feature type="transmembrane region" description="Helical" evidence="1">
    <location>
        <begin position="36"/>
        <end position="53"/>
    </location>
</feature>
<name>A0A1Y6M5Z2_ZYMTR</name>
<sequence length="126" mass="14938">MAAFLGHLFNVLGFAALVSLHHTMRTRYPDHQLPRFFVEITCAVVAMLIQVMLPKGNRFANWLWQFILVLRWWPLMLPPILLSPVNKFLLTLACHYTNGWPRWWMYPLILRFSFPLHVFFAPVTEE</sequence>
<keyword evidence="1" id="KW-0812">Transmembrane</keyword>
<evidence type="ECO:0000313" key="2">
    <source>
        <dbReference type="EMBL" id="SMY30561.1"/>
    </source>
</evidence>
<keyword evidence="1" id="KW-1133">Transmembrane helix</keyword>
<dbReference type="EMBL" id="LT882695">
    <property type="protein sequence ID" value="SMY30561.1"/>
    <property type="molecule type" value="Genomic_DNA"/>
</dbReference>
<gene>
    <name evidence="2" type="ORF">ZT1A5_G12015</name>
</gene>
<dbReference type="AlphaFoldDB" id="A0A1Y6M5Z2"/>
<keyword evidence="1" id="KW-0472">Membrane</keyword>
<proteinExistence type="predicted"/>
<organism evidence="2 3">
    <name type="scientific">Zymoseptoria tritici ST99CH_1A5</name>
    <dbReference type="NCBI Taxonomy" id="1276529"/>
    <lineage>
        <taxon>Eukaryota</taxon>
        <taxon>Fungi</taxon>
        <taxon>Dikarya</taxon>
        <taxon>Ascomycota</taxon>
        <taxon>Pezizomycotina</taxon>
        <taxon>Dothideomycetes</taxon>
        <taxon>Dothideomycetidae</taxon>
        <taxon>Mycosphaerellales</taxon>
        <taxon>Mycosphaerellaceae</taxon>
        <taxon>Zymoseptoria</taxon>
    </lineage>
</organism>
<evidence type="ECO:0000313" key="3">
    <source>
        <dbReference type="Proteomes" id="UP000215453"/>
    </source>
</evidence>
<protein>
    <submittedName>
        <fullName evidence="2">Uncharacterized protein</fullName>
    </submittedName>
</protein>
<feature type="transmembrane region" description="Helical" evidence="1">
    <location>
        <begin position="59"/>
        <end position="82"/>
    </location>
</feature>
<evidence type="ECO:0000256" key="1">
    <source>
        <dbReference type="SAM" id="Phobius"/>
    </source>
</evidence>
<accession>A0A1Y6M5Z2</accession>
<feature type="transmembrane region" description="Helical" evidence="1">
    <location>
        <begin position="6"/>
        <end position="24"/>
    </location>
</feature>